<dbReference type="AlphaFoldDB" id="A0A1L9U9C5"/>
<organism evidence="2 3">
    <name type="scientific">Aspergillus brasiliensis (strain CBS 101740 / IMI 381727 / IBT 21946)</name>
    <dbReference type="NCBI Taxonomy" id="767769"/>
    <lineage>
        <taxon>Eukaryota</taxon>
        <taxon>Fungi</taxon>
        <taxon>Dikarya</taxon>
        <taxon>Ascomycota</taxon>
        <taxon>Pezizomycotina</taxon>
        <taxon>Eurotiomycetes</taxon>
        <taxon>Eurotiomycetidae</taxon>
        <taxon>Eurotiales</taxon>
        <taxon>Aspergillaceae</taxon>
        <taxon>Aspergillus</taxon>
        <taxon>Aspergillus subgen. Circumdati</taxon>
    </lineage>
</organism>
<dbReference type="OMA" id="YKDNPAP"/>
<proteinExistence type="predicted"/>
<feature type="compositionally biased region" description="Basic and acidic residues" evidence="1">
    <location>
        <begin position="67"/>
        <end position="77"/>
    </location>
</feature>
<dbReference type="VEuPathDB" id="FungiDB:ASPBRDRAFT_47168"/>
<sequence length="91" mass="10401">MFPNLQSLSDQDEYKDNPAPSGRRRSSVIPPSLQFLVDHDSQQTRDEPPEWEKSWDQTTDNAELCDFLDRVHSKDPADPSQQSGESIRRGS</sequence>
<dbReference type="EMBL" id="KV878691">
    <property type="protein sequence ID" value="OJJ68222.1"/>
    <property type="molecule type" value="Genomic_DNA"/>
</dbReference>
<evidence type="ECO:0000256" key="1">
    <source>
        <dbReference type="SAM" id="MobiDB-lite"/>
    </source>
</evidence>
<dbReference type="GeneID" id="93578285"/>
<keyword evidence="3" id="KW-1185">Reference proteome</keyword>
<evidence type="ECO:0000313" key="3">
    <source>
        <dbReference type="Proteomes" id="UP000184499"/>
    </source>
</evidence>
<feature type="compositionally biased region" description="Basic and acidic residues" evidence="1">
    <location>
        <begin position="37"/>
        <end position="55"/>
    </location>
</feature>
<accession>A0A1L9U9C5</accession>
<feature type="region of interest" description="Disordered" evidence="1">
    <location>
        <begin position="1"/>
        <end position="91"/>
    </location>
</feature>
<evidence type="ECO:0000313" key="2">
    <source>
        <dbReference type="EMBL" id="OJJ68222.1"/>
    </source>
</evidence>
<gene>
    <name evidence="2" type="ORF">ASPBRDRAFT_47168</name>
</gene>
<reference evidence="3" key="1">
    <citation type="journal article" date="2017" name="Genome Biol.">
        <title>Comparative genomics reveals high biological diversity and specific adaptations in the industrially and medically important fungal genus Aspergillus.</title>
        <authorList>
            <person name="de Vries R.P."/>
            <person name="Riley R."/>
            <person name="Wiebenga A."/>
            <person name="Aguilar-Osorio G."/>
            <person name="Amillis S."/>
            <person name="Uchima C.A."/>
            <person name="Anderluh G."/>
            <person name="Asadollahi M."/>
            <person name="Askin M."/>
            <person name="Barry K."/>
            <person name="Battaglia E."/>
            <person name="Bayram O."/>
            <person name="Benocci T."/>
            <person name="Braus-Stromeyer S.A."/>
            <person name="Caldana C."/>
            <person name="Canovas D."/>
            <person name="Cerqueira G.C."/>
            <person name="Chen F."/>
            <person name="Chen W."/>
            <person name="Choi C."/>
            <person name="Clum A."/>
            <person name="Dos Santos R.A."/>
            <person name="Damasio A.R."/>
            <person name="Diallinas G."/>
            <person name="Emri T."/>
            <person name="Fekete E."/>
            <person name="Flipphi M."/>
            <person name="Freyberg S."/>
            <person name="Gallo A."/>
            <person name="Gournas C."/>
            <person name="Habgood R."/>
            <person name="Hainaut M."/>
            <person name="Harispe M.L."/>
            <person name="Henrissat B."/>
            <person name="Hilden K.S."/>
            <person name="Hope R."/>
            <person name="Hossain A."/>
            <person name="Karabika E."/>
            <person name="Karaffa L."/>
            <person name="Karanyi Z."/>
            <person name="Krasevec N."/>
            <person name="Kuo A."/>
            <person name="Kusch H."/>
            <person name="LaButti K."/>
            <person name="Lagendijk E.L."/>
            <person name="Lapidus A."/>
            <person name="Levasseur A."/>
            <person name="Lindquist E."/>
            <person name="Lipzen A."/>
            <person name="Logrieco A.F."/>
            <person name="MacCabe A."/>
            <person name="Maekelae M.R."/>
            <person name="Malavazi I."/>
            <person name="Melin P."/>
            <person name="Meyer V."/>
            <person name="Mielnichuk N."/>
            <person name="Miskei M."/>
            <person name="Molnar A.P."/>
            <person name="Mule G."/>
            <person name="Ngan C.Y."/>
            <person name="Orejas M."/>
            <person name="Orosz E."/>
            <person name="Ouedraogo J.P."/>
            <person name="Overkamp K.M."/>
            <person name="Park H.-S."/>
            <person name="Perrone G."/>
            <person name="Piumi F."/>
            <person name="Punt P.J."/>
            <person name="Ram A.F."/>
            <person name="Ramon A."/>
            <person name="Rauscher S."/>
            <person name="Record E."/>
            <person name="Riano-Pachon D.M."/>
            <person name="Robert V."/>
            <person name="Roehrig J."/>
            <person name="Ruller R."/>
            <person name="Salamov A."/>
            <person name="Salih N.S."/>
            <person name="Samson R.A."/>
            <person name="Sandor E."/>
            <person name="Sanguinetti M."/>
            <person name="Schuetze T."/>
            <person name="Sepcic K."/>
            <person name="Shelest E."/>
            <person name="Sherlock G."/>
            <person name="Sophianopoulou V."/>
            <person name="Squina F.M."/>
            <person name="Sun H."/>
            <person name="Susca A."/>
            <person name="Todd R.B."/>
            <person name="Tsang A."/>
            <person name="Unkles S.E."/>
            <person name="van de Wiele N."/>
            <person name="van Rossen-Uffink D."/>
            <person name="Oliveira J.V."/>
            <person name="Vesth T.C."/>
            <person name="Visser J."/>
            <person name="Yu J.-H."/>
            <person name="Zhou M."/>
            <person name="Andersen M.R."/>
            <person name="Archer D.B."/>
            <person name="Baker S.E."/>
            <person name="Benoit I."/>
            <person name="Brakhage A.A."/>
            <person name="Braus G.H."/>
            <person name="Fischer R."/>
            <person name="Frisvad J.C."/>
            <person name="Goldman G.H."/>
            <person name="Houbraken J."/>
            <person name="Oakley B."/>
            <person name="Pocsi I."/>
            <person name="Scazzocchio C."/>
            <person name="Seiboth B."/>
            <person name="vanKuyk P.A."/>
            <person name="Wortman J."/>
            <person name="Dyer P.S."/>
            <person name="Grigoriev I.V."/>
        </authorList>
    </citation>
    <scope>NUCLEOTIDE SEQUENCE [LARGE SCALE GENOMIC DNA]</scope>
    <source>
        <strain evidence="3">CBS 101740 / IMI 381727 / IBT 21946</strain>
    </source>
</reference>
<protein>
    <submittedName>
        <fullName evidence="2">Uncharacterized protein</fullName>
    </submittedName>
</protein>
<dbReference type="RefSeq" id="XP_067475471.1">
    <property type="nucleotide sequence ID" value="XM_067625797.1"/>
</dbReference>
<dbReference type="Proteomes" id="UP000184499">
    <property type="component" value="Unassembled WGS sequence"/>
</dbReference>
<dbReference type="OrthoDB" id="4493003at2759"/>
<name>A0A1L9U9C5_ASPBC</name>